<proteinExistence type="predicted"/>
<dbReference type="Proteomes" id="UP000294664">
    <property type="component" value="Unassembled WGS sequence"/>
</dbReference>
<comment type="caution">
    <text evidence="1">The sequence shown here is derived from an EMBL/GenBank/DDBJ whole genome shotgun (WGS) entry which is preliminary data.</text>
</comment>
<dbReference type="RefSeq" id="WP_132032096.1">
    <property type="nucleotide sequence ID" value="NZ_SMAI01000008.1"/>
</dbReference>
<accession>A0A4R3LUZ5</accession>
<gene>
    <name evidence="1" type="ORF">EDC64_10821</name>
</gene>
<keyword evidence="2" id="KW-1185">Reference proteome</keyword>
<sequence>MAHIDDMEAALSLERFGRYVTWAGGDRERALELYTLNTQVSEALYIALQTLEISLRNRIHSAMALTNGERWFEQTDLMQVPHQAAQVADAIAELEANGKEPTPGRIVAALSFSFWTAMFSPAYEQLWRTTLHAIATRDGKGLARKDFSRPLTQIRLLRNRIAHHEPILHWDLRRHHQALRDLTKWLSPPAHAWSAPLDRFEAIYPAEGIILARAIVEE</sequence>
<name>A0A4R3LUZ5_9HYPH</name>
<dbReference type="Pfam" id="PF07751">
    <property type="entry name" value="Abi_2"/>
    <property type="match status" value="1"/>
</dbReference>
<protein>
    <submittedName>
        <fullName evidence="1">Abi-like protein</fullName>
    </submittedName>
</protein>
<reference evidence="1 2" key="1">
    <citation type="submission" date="2019-03" db="EMBL/GenBank/DDBJ databases">
        <title>Genomic Encyclopedia of Type Strains, Phase IV (KMG-IV): sequencing the most valuable type-strain genomes for metagenomic binning, comparative biology and taxonomic classification.</title>
        <authorList>
            <person name="Goeker M."/>
        </authorList>
    </citation>
    <scope>NUCLEOTIDE SEQUENCE [LARGE SCALE GENOMIC DNA]</scope>
    <source>
        <strain evidence="1 2">DSM 9035</strain>
    </source>
</reference>
<dbReference type="AlphaFoldDB" id="A0A4R3LUZ5"/>
<evidence type="ECO:0000313" key="1">
    <source>
        <dbReference type="EMBL" id="TCT03856.1"/>
    </source>
</evidence>
<evidence type="ECO:0000313" key="2">
    <source>
        <dbReference type="Proteomes" id="UP000294664"/>
    </source>
</evidence>
<dbReference type="OrthoDB" id="9813050at2"/>
<dbReference type="EMBL" id="SMAI01000008">
    <property type="protein sequence ID" value="TCT03856.1"/>
    <property type="molecule type" value="Genomic_DNA"/>
</dbReference>
<dbReference type="InterPro" id="IPR011664">
    <property type="entry name" value="Abi_system_AbiD/AbiF-like"/>
</dbReference>
<organism evidence="1 2">
    <name type="scientific">Aquabacter spiritensis</name>
    <dbReference type="NCBI Taxonomy" id="933073"/>
    <lineage>
        <taxon>Bacteria</taxon>
        <taxon>Pseudomonadati</taxon>
        <taxon>Pseudomonadota</taxon>
        <taxon>Alphaproteobacteria</taxon>
        <taxon>Hyphomicrobiales</taxon>
        <taxon>Xanthobacteraceae</taxon>
        <taxon>Aquabacter</taxon>
    </lineage>
</organism>